<dbReference type="GeneID" id="92353988"/>
<sequence>MKCINCGYITHERIKCPKCGGNLIQIFELKGEILYSWKLNVTPEGLEDSYYLNLVRVEDGKVLCKSEEKFKERDIVIVKNHGECVKYA</sequence>
<evidence type="ECO:0000313" key="1">
    <source>
        <dbReference type="EMBL" id="BFH73117.1"/>
    </source>
</evidence>
<dbReference type="EMBL" id="AP031322">
    <property type="protein sequence ID" value="BFH73117.1"/>
    <property type="molecule type" value="Genomic_DNA"/>
</dbReference>
<dbReference type="AlphaFoldDB" id="A0AAT9GQP6"/>
<name>A0AAT9GQP6_9CREN</name>
<organism evidence="1">
    <name type="scientific">Sulfurisphaera javensis</name>
    <dbReference type="NCBI Taxonomy" id="2049879"/>
    <lineage>
        <taxon>Archaea</taxon>
        <taxon>Thermoproteota</taxon>
        <taxon>Thermoprotei</taxon>
        <taxon>Sulfolobales</taxon>
        <taxon>Sulfolobaceae</taxon>
        <taxon>Sulfurisphaera</taxon>
    </lineage>
</organism>
<dbReference type="KEGG" id="sjv:SJAV_10610"/>
<accession>A0AAT9GQP6</accession>
<gene>
    <name evidence="1" type="ORF">SJAV_10610</name>
</gene>
<protein>
    <submittedName>
        <fullName evidence="1">Uncharacterized protein</fullName>
    </submittedName>
</protein>
<proteinExistence type="predicted"/>
<reference evidence="1" key="1">
    <citation type="submission" date="2024-03" db="EMBL/GenBank/DDBJ databases">
        <title>Complete genome sequence of Sulfurisphaera javensis strain KD-1.</title>
        <authorList>
            <person name="Sakai H."/>
            <person name="Nur N."/>
            <person name="Suwanto A."/>
            <person name="Kurosawa N."/>
        </authorList>
    </citation>
    <scope>NUCLEOTIDE SEQUENCE</scope>
    <source>
        <strain evidence="1">KD-1</strain>
    </source>
</reference>
<dbReference type="RefSeq" id="WP_369611286.1">
    <property type="nucleotide sequence ID" value="NZ_AP031322.1"/>
</dbReference>